<name>A0ABS1DC74_9PROT</name>
<keyword evidence="1" id="KW-0808">Transferase</keyword>
<evidence type="ECO:0000256" key="1">
    <source>
        <dbReference type="ARBA" id="ARBA00022679"/>
    </source>
</evidence>
<dbReference type="CDD" id="cd04301">
    <property type="entry name" value="NAT_SF"/>
    <property type="match status" value="1"/>
</dbReference>
<gene>
    <name evidence="4" type="ORF">CKO28_02920</name>
</gene>
<dbReference type="PROSITE" id="PS51186">
    <property type="entry name" value="GNAT"/>
    <property type="match status" value="1"/>
</dbReference>
<evidence type="ECO:0000259" key="3">
    <source>
        <dbReference type="PROSITE" id="PS51186"/>
    </source>
</evidence>
<dbReference type="SUPFAM" id="SSF55729">
    <property type="entry name" value="Acyl-CoA N-acyltransferases (Nat)"/>
    <property type="match status" value="1"/>
</dbReference>
<protein>
    <recommendedName>
        <fullName evidence="3">N-acetyltransferase domain-containing protein</fullName>
    </recommendedName>
</protein>
<dbReference type="Proteomes" id="UP001296873">
    <property type="component" value="Unassembled WGS sequence"/>
</dbReference>
<dbReference type="EMBL" id="NRRL01000003">
    <property type="protein sequence ID" value="MBK1666995.1"/>
    <property type="molecule type" value="Genomic_DNA"/>
</dbReference>
<reference evidence="4 5" key="1">
    <citation type="journal article" date="2020" name="Microorganisms">
        <title>Osmotic Adaptation and Compatible Solute Biosynthesis of Phototrophic Bacteria as Revealed from Genome Analyses.</title>
        <authorList>
            <person name="Imhoff J.F."/>
            <person name="Rahn T."/>
            <person name="Kunzel S."/>
            <person name="Keller A."/>
            <person name="Neulinger S.C."/>
        </authorList>
    </citation>
    <scope>NUCLEOTIDE SEQUENCE [LARGE SCALE GENOMIC DNA]</scope>
    <source>
        <strain evidence="4 5">DSM 9895</strain>
    </source>
</reference>
<dbReference type="PANTHER" id="PTHR43877">
    <property type="entry name" value="AMINOALKYLPHOSPHONATE N-ACETYLTRANSFERASE-RELATED-RELATED"/>
    <property type="match status" value="1"/>
</dbReference>
<comment type="caution">
    <text evidence="4">The sequence shown here is derived from an EMBL/GenBank/DDBJ whole genome shotgun (WGS) entry which is preliminary data.</text>
</comment>
<dbReference type="PANTHER" id="PTHR43877:SF2">
    <property type="entry name" value="AMINOALKYLPHOSPHONATE N-ACETYLTRANSFERASE-RELATED"/>
    <property type="match status" value="1"/>
</dbReference>
<accession>A0ABS1DC74</accession>
<keyword evidence="2" id="KW-0012">Acyltransferase</keyword>
<dbReference type="Pfam" id="PF13508">
    <property type="entry name" value="Acetyltransf_7"/>
    <property type="match status" value="1"/>
</dbReference>
<dbReference type="InterPro" id="IPR000182">
    <property type="entry name" value="GNAT_dom"/>
</dbReference>
<dbReference type="InterPro" id="IPR016181">
    <property type="entry name" value="Acyl_CoA_acyltransferase"/>
</dbReference>
<proteinExistence type="predicted"/>
<feature type="domain" description="N-acetyltransferase" evidence="3">
    <location>
        <begin position="1"/>
        <end position="153"/>
    </location>
</feature>
<dbReference type="InterPro" id="IPR050832">
    <property type="entry name" value="Bact_Acetyltransf"/>
</dbReference>
<sequence>MTQRPARHANILVIQRICRQHRGAFGFVQRPVLADAVDRQNPDNPEADHRHLLIVETDRADDVIGFLRLYHHPDGATTLHEIGVERAHVGQGIGSALMQRAIAETRSHGQQALQLFVPIERETNAWYPRFGFVHNGTRAGRVRDLNRYRLELA</sequence>
<organism evidence="4 5">
    <name type="scientific">Rhodovibrio sodomensis</name>
    <dbReference type="NCBI Taxonomy" id="1088"/>
    <lineage>
        <taxon>Bacteria</taxon>
        <taxon>Pseudomonadati</taxon>
        <taxon>Pseudomonadota</taxon>
        <taxon>Alphaproteobacteria</taxon>
        <taxon>Rhodospirillales</taxon>
        <taxon>Rhodovibrionaceae</taxon>
        <taxon>Rhodovibrio</taxon>
    </lineage>
</organism>
<dbReference type="Gene3D" id="3.40.630.30">
    <property type="match status" value="1"/>
</dbReference>
<evidence type="ECO:0000313" key="5">
    <source>
        <dbReference type="Proteomes" id="UP001296873"/>
    </source>
</evidence>
<keyword evidence="5" id="KW-1185">Reference proteome</keyword>
<evidence type="ECO:0000256" key="2">
    <source>
        <dbReference type="ARBA" id="ARBA00023315"/>
    </source>
</evidence>
<evidence type="ECO:0000313" key="4">
    <source>
        <dbReference type="EMBL" id="MBK1666995.1"/>
    </source>
</evidence>